<dbReference type="OrthoDB" id="342730at2759"/>
<evidence type="ECO:0000313" key="3">
    <source>
        <dbReference type="EMBL" id="RNF07388.1"/>
    </source>
</evidence>
<organism evidence="3 4">
    <name type="scientific">Trypanosoma conorhini</name>
    <dbReference type="NCBI Taxonomy" id="83891"/>
    <lineage>
        <taxon>Eukaryota</taxon>
        <taxon>Discoba</taxon>
        <taxon>Euglenozoa</taxon>
        <taxon>Kinetoplastea</taxon>
        <taxon>Metakinetoplastina</taxon>
        <taxon>Trypanosomatida</taxon>
        <taxon>Trypanosomatidae</taxon>
        <taxon>Trypanosoma</taxon>
    </lineage>
</organism>
<dbReference type="Proteomes" id="UP000284403">
    <property type="component" value="Unassembled WGS sequence"/>
</dbReference>
<comment type="caution">
    <text evidence="3">The sequence shown here is derived from an EMBL/GenBank/DDBJ whole genome shotgun (WGS) entry which is preliminary data.</text>
</comment>
<feature type="compositionally biased region" description="Low complexity" evidence="1">
    <location>
        <begin position="371"/>
        <end position="383"/>
    </location>
</feature>
<accession>A0A3R7NTF0</accession>
<proteinExistence type="predicted"/>
<dbReference type="PANTHER" id="PTHR46388:SF2">
    <property type="entry name" value="NHL REPEAT-CONTAINING PROTEIN 2"/>
    <property type="match status" value="1"/>
</dbReference>
<feature type="chain" id="PRO_5018542374" evidence="2">
    <location>
        <begin position="43"/>
        <end position="588"/>
    </location>
</feature>
<protein>
    <submittedName>
        <fullName evidence="3">Insect stage-specific antigen</fullName>
    </submittedName>
</protein>
<evidence type="ECO:0000256" key="2">
    <source>
        <dbReference type="SAM" id="SignalP"/>
    </source>
</evidence>
<dbReference type="RefSeq" id="XP_029225652.1">
    <property type="nucleotide sequence ID" value="XM_029374246.1"/>
</dbReference>
<dbReference type="InterPro" id="IPR011042">
    <property type="entry name" value="6-blade_b-propeller_TolB-like"/>
</dbReference>
<dbReference type="GeneID" id="40320991"/>
<keyword evidence="4" id="KW-1185">Reference proteome</keyword>
<sequence length="588" mass="62651">MQSGRPATVASVTRVVSARRAWPPTLLSALLLLLLLLTVVWAARPAEAQAPSPSPAPPTPWAAYSFFSSLACPPCSQGQTDGPSGVGTLFTAAGGSLGPDGHSLLLCDVGGGGSSVRIVNRSGIFTVAGSRTDRGMSNGPVAQALFNTPTSVVYENGALYVADSANNAIRRVAGGMVSSFFSAGLQNPSYILPYRRPVGAHDLFVSDTGHYRIIFTPLQNHTFFTEFVTGFQPGVLQISVSRRRMFAIRNALKIVAIDMDAANVSDSSWDVGNSSCTGYLSSLMLTADESELFYYGNRDGTAYIFSVPATASKDKAPSLCPQVVMEWTGGAVTSLVLVNQHEFYVVTTSDVYLVRDGAYTPTPTPTPPQTPTVTPTAPLSPTIPQTPTPSITVSPYRGDVVAAFPAASLPLANEHLMAELYAWMMKDVGIAFNSTDFLAVFPPKGKFDVPGDVNVSTWTNLTTQLNFDGTIAITEYYTPHGMSSEEGQDRLFASPWYWTRKFLDSLKQEAPWTHLEDFCVLNCVEQCATMTFDRSQCLDYVKPPACNDVCVGAVVSSAVLGATGVALFALMIGSPANALSAVLLVPPV</sequence>
<reference evidence="3 4" key="1">
    <citation type="journal article" date="2018" name="BMC Genomics">
        <title>Genomic comparison of Trypanosoma conorhini and Trypanosoma rangeli to Trypanosoma cruzi strains of high and low virulence.</title>
        <authorList>
            <person name="Bradwell K.R."/>
            <person name="Koparde V.N."/>
            <person name="Matveyev A.V."/>
            <person name="Serrano M.G."/>
            <person name="Alves J.M."/>
            <person name="Parikh H."/>
            <person name="Huang B."/>
            <person name="Lee V."/>
            <person name="Espinosa-Alvarez O."/>
            <person name="Ortiz P.A."/>
            <person name="Costa-Martins A.G."/>
            <person name="Teixeira M.M."/>
            <person name="Buck G.A."/>
        </authorList>
    </citation>
    <scope>NUCLEOTIDE SEQUENCE [LARGE SCALE GENOMIC DNA]</scope>
    <source>
        <strain evidence="3 4">025E</strain>
    </source>
</reference>
<name>A0A3R7NTF0_9TRYP</name>
<evidence type="ECO:0000313" key="4">
    <source>
        <dbReference type="Proteomes" id="UP000284403"/>
    </source>
</evidence>
<feature type="signal peptide" evidence="2">
    <location>
        <begin position="1"/>
        <end position="42"/>
    </location>
</feature>
<dbReference type="PANTHER" id="PTHR46388">
    <property type="entry name" value="NHL REPEAT-CONTAINING PROTEIN 2"/>
    <property type="match status" value="1"/>
</dbReference>
<keyword evidence="2" id="KW-0732">Signal</keyword>
<gene>
    <name evidence="3" type="ORF">Tco025E_07380</name>
</gene>
<evidence type="ECO:0000256" key="1">
    <source>
        <dbReference type="SAM" id="MobiDB-lite"/>
    </source>
</evidence>
<dbReference type="AlphaFoldDB" id="A0A3R7NTF0"/>
<feature type="region of interest" description="Disordered" evidence="1">
    <location>
        <begin position="361"/>
        <end position="383"/>
    </location>
</feature>
<dbReference type="Gene3D" id="2.120.10.30">
    <property type="entry name" value="TolB, C-terminal domain"/>
    <property type="match status" value="1"/>
</dbReference>
<dbReference type="SUPFAM" id="SSF101898">
    <property type="entry name" value="NHL repeat"/>
    <property type="match status" value="1"/>
</dbReference>
<dbReference type="EMBL" id="MKKU01000567">
    <property type="protein sequence ID" value="RNF07388.1"/>
    <property type="molecule type" value="Genomic_DNA"/>
</dbReference>